<comment type="subcellular location">
    <subcellularLocation>
        <location evidence="3">Nucleus</location>
    </subcellularLocation>
</comment>
<dbReference type="InParanoid" id="G4TT12"/>
<reference evidence="18 19" key="1">
    <citation type="journal article" date="2011" name="PLoS Pathog.">
        <title>Endophytic Life Strategies Decoded by Genome and Transcriptome Analyses of the Mutualistic Root Symbiont Piriformospora indica.</title>
        <authorList>
            <person name="Zuccaro A."/>
            <person name="Lahrmann U."/>
            <person name="Guldener U."/>
            <person name="Langen G."/>
            <person name="Pfiffi S."/>
            <person name="Biedenkopf D."/>
            <person name="Wong P."/>
            <person name="Samans B."/>
            <person name="Grimm C."/>
            <person name="Basiewicz M."/>
            <person name="Murat C."/>
            <person name="Martin F."/>
            <person name="Kogel K.H."/>
        </authorList>
    </citation>
    <scope>NUCLEOTIDE SEQUENCE [LARGE SCALE GENOMIC DNA]</scope>
    <source>
        <strain evidence="18 19">DSM 11827</strain>
    </source>
</reference>
<dbReference type="CDD" id="cd02568">
    <property type="entry name" value="PseudoU_synth_PUS1_PUS2"/>
    <property type="match status" value="1"/>
</dbReference>
<organism evidence="18 19">
    <name type="scientific">Serendipita indica (strain DSM 11827)</name>
    <name type="common">Root endophyte fungus</name>
    <name type="synonym">Piriformospora indica</name>
    <dbReference type="NCBI Taxonomy" id="1109443"/>
    <lineage>
        <taxon>Eukaryota</taxon>
        <taxon>Fungi</taxon>
        <taxon>Dikarya</taxon>
        <taxon>Basidiomycota</taxon>
        <taxon>Agaricomycotina</taxon>
        <taxon>Agaricomycetes</taxon>
        <taxon>Sebacinales</taxon>
        <taxon>Serendipitaceae</taxon>
        <taxon>Serendipita</taxon>
    </lineage>
</organism>
<feature type="active site" description="Nucleophile" evidence="14">
    <location>
        <position position="212"/>
    </location>
</feature>
<feature type="domain" description="Pseudouridine synthase I TruA alpha/beta" evidence="17">
    <location>
        <begin position="339"/>
        <end position="443"/>
    </location>
</feature>
<evidence type="ECO:0000256" key="11">
    <source>
        <dbReference type="ARBA" id="ARBA00073968"/>
    </source>
</evidence>
<dbReference type="STRING" id="1109443.G4TT12"/>
<evidence type="ECO:0000256" key="2">
    <source>
        <dbReference type="ARBA" id="ARBA00001832"/>
    </source>
</evidence>
<feature type="region of interest" description="Disordered" evidence="16">
    <location>
        <begin position="534"/>
        <end position="581"/>
    </location>
</feature>
<evidence type="ECO:0000256" key="4">
    <source>
        <dbReference type="ARBA" id="ARBA00009375"/>
    </source>
</evidence>
<dbReference type="PANTHER" id="PTHR11142:SF4">
    <property type="entry name" value="PSEUDOURIDYLATE SYNTHASE 1 HOMOLOG"/>
    <property type="match status" value="1"/>
</dbReference>
<feature type="compositionally biased region" description="Polar residues" evidence="16">
    <location>
        <begin position="27"/>
        <end position="41"/>
    </location>
</feature>
<keyword evidence="5" id="KW-0507">mRNA processing</keyword>
<dbReference type="PANTHER" id="PTHR11142">
    <property type="entry name" value="PSEUDOURIDYLATE SYNTHASE"/>
    <property type="match status" value="1"/>
</dbReference>
<accession>G4TT12</accession>
<feature type="region of interest" description="Disordered" evidence="16">
    <location>
        <begin position="100"/>
        <end position="151"/>
    </location>
</feature>
<dbReference type="GO" id="GO:0031120">
    <property type="term" value="P:snRNA pseudouridine synthesis"/>
    <property type="evidence" value="ECO:0007669"/>
    <property type="project" value="UniProtKB-ARBA"/>
</dbReference>
<evidence type="ECO:0000256" key="13">
    <source>
        <dbReference type="ARBA" id="ARBA00080858"/>
    </source>
</evidence>
<sequence length="581" mass="64137">MAEMFNSVTAPIRRIISRGLSFPTLSRFTSFNSSNTDQSPLPSAGKRQREESEDEAEGPSKRVKMDVDSSLSPAKAPNGEHAAGEVAAVEAIRPGVEALSLVGATPPPNGTASVQSSPESSRRTKYQRGLRGTRKTGTNDPPTPSKPRLGPKRQCAMLIGFCGTGYSGMQIQKDAKTIEGSLFSALVKVGAVSEDNSDDATKVNIQRAARTDAGVHAARNVVSIKIIMDVPGVPNLVAAINSNLPEEIRVWDIVRTQNSFNSRTRKYTYFLPTYMLLPPEPTSVTATALRESSGEAYDVAEHPFWKSVANQPITPESTLFMLRKKWRIDEDTLNRFKAALNTFIGTHNFWNFTVGREYKEAAAKRHIKTIEVSEPAIYGETEWVSVQIHGQSFMLHQRKMIALATFLTRSQGDASLVQNLYTSSRARIPKAPALGLLLEEPVFESYNKKIETANSKWKDAAASGSKEPDEDGEHAANFIREPVDFGKHRDEIEEFKKKYIYAEMQRTEDEQGVFDSWLSSIDNHEARLYYELRGQTVPSELNVPTKPGSTRSAASKFDDGDESDDALGNGKVNLRSVELEG</sequence>
<dbReference type="Gene3D" id="3.30.70.580">
    <property type="entry name" value="Pseudouridine synthase I, catalytic domain, N-terminal subdomain"/>
    <property type="match status" value="1"/>
</dbReference>
<dbReference type="InterPro" id="IPR020095">
    <property type="entry name" value="PsdUridine_synth_TruA_C"/>
</dbReference>
<dbReference type="FunFam" id="3.30.70.580:FF:000002">
    <property type="entry name" value="tRNA pseudouridine synthase"/>
    <property type="match status" value="1"/>
</dbReference>
<feature type="compositionally biased region" description="Polar residues" evidence="16">
    <location>
        <begin position="110"/>
        <end position="119"/>
    </location>
</feature>
<evidence type="ECO:0000313" key="19">
    <source>
        <dbReference type="Proteomes" id="UP000007148"/>
    </source>
</evidence>
<name>G4TT12_SERID</name>
<dbReference type="NCBIfam" id="TIGR00071">
    <property type="entry name" value="hisT_truA"/>
    <property type="match status" value="1"/>
</dbReference>
<dbReference type="AlphaFoldDB" id="G4TT12"/>
<dbReference type="GO" id="GO:0006397">
    <property type="term" value="P:mRNA processing"/>
    <property type="evidence" value="ECO:0007669"/>
    <property type="project" value="UniProtKB-KW"/>
</dbReference>
<proteinExistence type="inferred from homology"/>
<dbReference type="GO" id="GO:0003723">
    <property type="term" value="F:RNA binding"/>
    <property type="evidence" value="ECO:0007669"/>
    <property type="project" value="InterPro"/>
</dbReference>
<dbReference type="Proteomes" id="UP000007148">
    <property type="component" value="Unassembled WGS sequence"/>
</dbReference>
<dbReference type="Pfam" id="PF01416">
    <property type="entry name" value="PseudoU_synth_1"/>
    <property type="match status" value="1"/>
</dbReference>
<comment type="catalytic activity">
    <reaction evidence="2">
        <text>uridine in snRNA = pseudouridine in snRNA</text>
        <dbReference type="Rhea" id="RHEA:51124"/>
        <dbReference type="Rhea" id="RHEA-COMP:12891"/>
        <dbReference type="Rhea" id="RHEA-COMP:12892"/>
        <dbReference type="ChEBI" id="CHEBI:65314"/>
        <dbReference type="ChEBI" id="CHEBI:65315"/>
    </reaction>
</comment>
<dbReference type="FunCoup" id="G4TT12">
    <property type="interactions" value="663"/>
</dbReference>
<keyword evidence="6" id="KW-0819">tRNA processing</keyword>
<evidence type="ECO:0000256" key="15">
    <source>
        <dbReference type="PIRSR" id="PIRSR641708-2"/>
    </source>
</evidence>
<evidence type="ECO:0000313" key="18">
    <source>
        <dbReference type="EMBL" id="CCA74448.1"/>
    </source>
</evidence>
<keyword evidence="19" id="KW-1185">Reference proteome</keyword>
<feature type="compositionally biased region" description="Basic and acidic residues" evidence="16">
    <location>
        <begin position="58"/>
        <end position="67"/>
    </location>
</feature>
<feature type="compositionally biased region" description="Basic residues" evidence="16">
    <location>
        <begin position="123"/>
        <end position="134"/>
    </location>
</feature>
<dbReference type="HOGENOM" id="CLU_021971_0_2_1"/>
<evidence type="ECO:0000256" key="14">
    <source>
        <dbReference type="PIRSR" id="PIRSR641708-1"/>
    </source>
</evidence>
<dbReference type="Gene3D" id="3.30.70.660">
    <property type="entry name" value="Pseudouridine synthase I, catalytic domain, C-terminal subdomain"/>
    <property type="match status" value="1"/>
</dbReference>
<dbReference type="InterPro" id="IPR020103">
    <property type="entry name" value="PsdUridine_synth_cat_dom_sf"/>
</dbReference>
<dbReference type="OrthoDB" id="10256309at2759"/>
<dbReference type="InterPro" id="IPR020094">
    <property type="entry name" value="TruA/RsuA/RluB/E/F_N"/>
</dbReference>
<comment type="similarity">
    <text evidence="4">Belongs to the tRNA pseudouridine synthase TruA family.</text>
</comment>
<comment type="function">
    <text evidence="10">Formation of pseudouridine at positions 27 and 28 in the anticodon stem and loop of transfer RNAs; at positions 34 and 36 of intron-containing precursor tRNA(Ile) and at position 35 in the intron-containing tRNA(Tyr). Catalyzes pseudouridylation at position 44 in U2 snRNA. Also catalyzes pseudouridylation of mRNAs.</text>
</comment>
<evidence type="ECO:0000256" key="5">
    <source>
        <dbReference type="ARBA" id="ARBA00022664"/>
    </source>
</evidence>
<dbReference type="InterPro" id="IPR020097">
    <property type="entry name" value="PsdUridine_synth_TruA_a/b_dom"/>
</dbReference>
<comment type="catalytic activity">
    <reaction evidence="1">
        <text>a uridine in mRNA = a pseudouridine in mRNA</text>
        <dbReference type="Rhea" id="RHEA:56644"/>
        <dbReference type="Rhea" id="RHEA-COMP:14658"/>
        <dbReference type="Rhea" id="RHEA-COMP:14659"/>
        <dbReference type="ChEBI" id="CHEBI:65314"/>
        <dbReference type="ChEBI" id="CHEBI:65315"/>
    </reaction>
</comment>
<evidence type="ECO:0000256" key="1">
    <source>
        <dbReference type="ARBA" id="ARBA00001166"/>
    </source>
</evidence>
<dbReference type="InterPro" id="IPR041708">
    <property type="entry name" value="PUS1/PUS2-like"/>
</dbReference>
<dbReference type="GO" id="GO:1990481">
    <property type="term" value="P:mRNA pseudouridine synthesis"/>
    <property type="evidence" value="ECO:0007669"/>
    <property type="project" value="TreeGrafter"/>
</dbReference>
<keyword evidence="7" id="KW-0413">Isomerase</keyword>
<dbReference type="EMBL" id="CAFZ01000314">
    <property type="protein sequence ID" value="CCA74448.1"/>
    <property type="molecule type" value="Genomic_DNA"/>
</dbReference>
<evidence type="ECO:0000256" key="3">
    <source>
        <dbReference type="ARBA" id="ARBA00004123"/>
    </source>
</evidence>
<evidence type="ECO:0000256" key="8">
    <source>
        <dbReference type="ARBA" id="ARBA00023242"/>
    </source>
</evidence>
<evidence type="ECO:0000256" key="9">
    <source>
        <dbReference type="ARBA" id="ARBA00036943"/>
    </source>
</evidence>
<dbReference type="InterPro" id="IPR001406">
    <property type="entry name" value="PsdUridine_synth_TruA"/>
</dbReference>
<evidence type="ECO:0000259" key="17">
    <source>
        <dbReference type="Pfam" id="PF01416"/>
    </source>
</evidence>
<dbReference type="GO" id="GO:0005634">
    <property type="term" value="C:nucleus"/>
    <property type="evidence" value="ECO:0007669"/>
    <property type="project" value="UniProtKB-SubCell"/>
</dbReference>
<comment type="catalytic activity">
    <reaction evidence="9">
        <text>a uridine in tRNA = a pseudouridine in tRNA</text>
        <dbReference type="Rhea" id="RHEA:54572"/>
        <dbReference type="Rhea" id="RHEA-COMP:13339"/>
        <dbReference type="Rhea" id="RHEA-COMP:13934"/>
        <dbReference type="ChEBI" id="CHEBI:65314"/>
        <dbReference type="ChEBI" id="CHEBI:65315"/>
    </reaction>
</comment>
<evidence type="ECO:0000256" key="7">
    <source>
        <dbReference type="ARBA" id="ARBA00023235"/>
    </source>
</evidence>
<dbReference type="FunFam" id="3.30.70.660:FF:000002">
    <property type="entry name" value="tRNA pseudouridine synthase"/>
    <property type="match status" value="1"/>
</dbReference>
<dbReference type="OMA" id="MQRTEDE"/>
<feature type="binding site" evidence="15">
    <location>
        <position position="267"/>
    </location>
    <ligand>
        <name>substrate</name>
    </ligand>
</feature>
<keyword evidence="8" id="KW-0539">Nucleus</keyword>
<dbReference type="SUPFAM" id="SSF55120">
    <property type="entry name" value="Pseudouridine synthase"/>
    <property type="match status" value="1"/>
</dbReference>
<evidence type="ECO:0000256" key="6">
    <source>
        <dbReference type="ARBA" id="ARBA00022694"/>
    </source>
</evidence>
<evidence type="ECO:0000256" key="12">
    <source>
        <dbReference type="ARBA" id="ARBA00079072"/>
    </source>
</evidence>
<protein>
    <recommendedName>
        <fullName evidence="11">tRNA pseudouridine synthase 1</fullName>
    </recommendedName>
    <alternativeName>
        <fullName evidence="12">tRNA pseudouridylate synthase 1</fullName>
    </alternativeName>
    <alternativeName>
        <fullName evidence="13">tRNA-uridine isomerase 1</fullName>
    </alternativeName>
</protein>
<feature type="region of interest" description="Disordered" evidence="16">
    <location>
        <begin position="27"/>
        <end position="82"/>
    </location>
</feature>
<dbReference type="eggNOG" id="KOG2553">
    <property type="taxonomic scope" value="Eukaryota"/>
</dbReference>
<evidence type="ECO:0000256" key="16">
    <source>
        <dbReference type="SAM" id="MobiDB-lite"/>
    </source>
</evidence>
<comment type="caution">
    <text evidence="18">The sequence shown here is derived from an EMBL/GenBank/DDBJ whole genome shotgun (WGS) entry which is preliminary data.</text>
</comment>
<evidence type="ECO:0000256" key="10">
    <source>
        <dbReference type="ARBA" id="ARBA00053072"/>
    </source>
</evidence>
<dbReference type="GO" id="GO:0031119">
    <property type="term" value="P:tRNA pseudouridine synthesis"/>
    <property type="evidence" value="ECO:0007669"/>
    <property type="project" value="InterPro"/>
</dbReference>
<dbReference type="GO" id="GO:0009982">
    <property type="term" value="F:pseudouridine synthase activity"/>
    <property type="evidence" value="ECO:0007669"/>
    <property type="project" value="InterPro"/>
</dbReference>
<gene>
    <name evidence="18" type="ORF">PIIN_08401</name>
</gene>